<dbReference type="EMBL" id="CP043314">
    <property type="protein sequence ID" value="QEK39152.1"/>
    <property type="molecule type" value="Genomic_DNA"/>
</dbReference>
<comment type="similarity">
    <text evidence="11 13">Belongs to the RecA family. RadA subfamily.</text>
</comment>
<dbReference type="NCBIfam" id="TIGR00416">
    <property type="entry name" value="sms"/>
    <property type="match status" value="1"/>
</dbReference>
<dbReference type="InterPro" id="IPR020568">
    <property type="entry name" value="Ribosomal_Su5_D2-typ_SF"/>
</dbReference>
<dbReference type="CDD" id="cd01121">
    <property type="entry name" value="RadA_SMS_N"/>
    <property type="match status" value="1"/>
</dbReference>
<evidence type="ECO:0000256" key="13">
    <source>
        <dbReference type="RuleBase" id="RU003555"/>
    </source>
</evidence>
<dbReference type="GO" id="GO:0000725">
    <property type="term" value="P:recombinational repair"/>
    <property type="evidence" value="ECO:0007669"/>
    <property type="project" value="UniProtKB-UniRule"/>
</dbReference>
<feature type="region of interest" description="Lon-protease-like" evidence="11">
    <location>
        <begin position="335"/>
        <end position="439"/>
    </location>
</feature>
<dbReference type="InterPro" id="IPR041166">
    <property type="entry name" value="Rubredoxin_2"/>
</dbReference>
<evidence type="ECO:0000256" key="7">
    <source>
        <dbReference type="ARBA" id="ARBA00022840"/>
    </source>
</evidence>
<dbReference type="GO" id="GO:0016787">
    <property type="term" value="F:hydrolase activity"/>
    <property type="evidence" value="ECO:0007669"/>
    <property type="project" value="UniProtKB-KW"/>
</dbReference>
<dbReference type="GO" id="GO:0005524">
    <property type="term" value="F:ATP binding"/>
    <property type="evidence" value="ECO:0007669"/>
    <property type="project" value="UniProtKB-UniRule"/>
</dbReference>
<dbReference type="PANTHER" id="PTHR32472:SF10">
    <property type="entry name" value="DNA REPAIR PROTEIN RADA-LIKE PROTEIN"/>
    <property type="match status" value="1"/>
</dbReference>
<keyword evidence="4 13" id="KW-0863">Zinc-finger</keyword>
<dbReference type="Proteomes" id="UP000324924">
    <property type="component" value="Chromosome"/>
</dbReference>
<keyword evidence="6 13" id="KW-0862">Zinc</keyword>
<keyword evidence="5" id="KW-0378">Hydrolase</keyword>
<keyword evidence="9 11" id="KW-0238">DNA-binding</keyword>
<dbReference type="GO" id="GO:0003684">
    <property type="term" value="F:damaged DNA binding"/>
    <property type="evidence" value="ECO:0007669"/>
    <property type="project" value="InterPro"/>
</dbReference>
<keyword evidence="2 11" id="KW-0547">Nucleotide-binding</keyword>
<evidence type="ECO:0000256" key="11">
    <source>
        <dbReference type="HAMAP-Rule" id="MF_01498"/>
    </source>
</evidence>
<protein>
    <recommendedName>
        <fullName evidence="11 12">DNA repair protein RadA</fullName>
    </recommendedName>
</protein>
<evidence type="ECO:0000256" key="2">
    <source>
        <dbReference type="ARBA" id="ARBA00022741"/>
    </source>
</evidence>
<keyword evidence="1 11" id="KW-0479">Metal-binding</keyword>
<dbReference type="OrthoDB" id="9803906at2"/>
<organism evidence="15 16">
    <name type="scientific">Candidatus Nesciobacter abundans</name>
    <dbReference type="NCBI Taxonomy" id="2601668"/>
    <lineage>
        <taxon>Bacteria</taxon>
        <taxon>Pseudomonadati</taxon>
        <taxon>Pseudomonadota</taxon>
        <taxon>Alphaproteobacteria</taxon>
        <taxon>Holosporales</taxon>
        <taxon>Holosporaceae</taxon>
        <taxon>Candidatus Nesciobacter</taxon>
    </lineage>
</organism>
<evidence type="ECO:0000256" key="4">
    <source>
        <dbReference type="ARBA" id="ARBA00022771"/>
    </source>
</evidence>
<feature type="domain" description="RecA family profile 1" evidence="14">
    <location>
        <begin position="56"/>
        <end position="202"/>
    </location>
</feature>
<dbReference type="FunFam" id="3.40.50.300:FF:000050">
    <property type="entry name" value="DNA repair protein RadA"/>
    <property type="match status" value="1"/>
</dbReference>
<dbReference type="InterPro" id="IPR027417">
    <property type="entry name" value="P-loop_NTPase"/>
</dbReference>
<evidence type="ECO:0000256" key="5">
    <source>
        <dbReference type="ARBA" id="ARBA00022801"/>
    </source>
</evidence>
<dbReference type="SUPFAM" id="SSF54211">
    <property type="entry name" value="Ribosomal protein S5 domain 2-like"/>
    <property type="match status" value="1"/>
</dbReference>
<dbReference type="PROSITE" id="PS50162">
    <property type="entry name" value="RECA_2"/>
    <property type="match status" value="1"/>
</dbReference>
<feature type="short sequence motif" description="RadA KNRFG motif" evidence="11">
    <location>
        <begin position="237"/>
        <end position="241"/>
    </location>
</feature>
<dbReference type="Gene3D" id="3.40.50.300">
    <property type="entry name" value="P-loop containing nucleotide triphosphate hydrolases"/>
    <property type="match status" value="1"/>
</dbReference>
<comment type="domain">
    <text evidence="11">The middle region has homology to RecA with ATPase motifs including the RadA KNRFG motif, while the C-terminus is homologous to Lon protease.</text>
</comment>
<evidence type="ECO:0000256" key="3">
    <source>
        <dbReference type="ARBA" id="ARBA00022763"/>
    </source>
</evidence>
<dbReference type="Pfam" id="PF18073">
    <property type="entry name" value="Zn_ribbon_LapB"/>
    <property type="match status" value="1"/>
</dbReference>
<dbReference type="SMART" id="SM00382">
    <property type="entry name" value="AAA"/>
    <property type="match status" value="1"/>
</dbReference>
<reference evidence="15 16" key="1">
    <citation type="submission" date="2019-08" db="EMBL/GenBank/DDBJ databases">
        <title>Highly reduced genomes of protist endosymbionts show evolutionary convergence.</title>
        <authorList>
            <person name="George E."/>
            <person name="Husnik F."/>
            <person name="Tashyreva D."/>
            <person name="Prokopchuk G."/>
            <person name="Horak A."/>
            <person name="Kwong W.K."/>
            <person name="Lukes J."/>
            <person name="Keeling P.J."/>
        </authorList>
    </citation>
    <scope>NUCLEOTIDE SEQUENCE [LARGE SCALE GENOMIC DNA]</scope>
    <source>
        <strain evidence="15">1604HC</strain>
    </source>
</reference>
<accession>A0A5C0UIB4</accession>
<gene>
    <name evidence="11 15" type="primary">radA</name>
    <name evidence="15" type="ORF">FZC36_01745</name>
</gene>
<dbReference type="GO" id="GO:0005829">
    <property type="term" value="C:cytosol"/>
    <property type="evidence" value="ECO:0007669"/>
    <property type="project" value="TreeGrafter"/>
</dbReference>
<evidence type="ECO:0000256" key="1">
    <source>
        <dbReference type="ARBA" id="ARBA00022723"/>
    </source>
</evidence>
<dbReference type="Pfam" id="PF13481">
    <property type="entry name" value="AAA_25"/>
    <property type="match status" value="1"/>
</dbReference>
<proteinExistence type="inferred from homology"/>
<dbReference type="RefSeq" id="WP_148972275.1">
    <property type="nucleotide sequence ID" value="NZ_CP043314.1"/>
</dbReference>
<dbReference type="GO" id="GO:0140664">
    <property type="term" value="F:ATP-dependent DNA damage sensor activity"/>
    <property type="evidence" value="ECO:0007669"/>
    <property type="project" value="InterPro"/>
</dbReference>
<dbReference type="InterPro" id="IPR020588">
    <property type="entry name" value="RecA_ATP-bd"/>
</dbReference>
<evidence type="ECO:0000313" key="15">
    <source>
        <dbReference type="EMBL" id="QEK39152.1"/>
    </source>
</evidence>
<feature type="binding site" evidence="11">
    <location>
        <begin position="85"/>
        <end position="92"/>
    </location>
    <ligand>
        <name>ATP</name>
        <dbReference type="ChEBI" id="CHEBI:30616"/>
    </ligand>
</feature>
<evidence type="ECO:0000256" key="6">
    <source>
        <dbReference type="ARBA" id="ARBA00022833"/>
    </source>
</evidence>
<dbReference type="AlphaFoldDB" id="A0A5C0UIB4"/>
<dbReference type="GO" id="GO:0008270">
    <property type="term" value="F:zinc ion binding"/>
    <property type="evidence" value="ECO:0007669"/>
    <property type="project" value="UniProtKB-KW"/>
</dbReference>
<keyword evidence="10 11" id="KW-0234">DNA repair</keyword>
<keyword evidence="16" id="KW-1185">Reference proteome</keyword>
<keyword evidence="7 11" id="KW-0067">ATP-binding</keyword>
<comment type="function">
    <text evidence="13">DNA-dependent ATPase involved in processing of recombination intermediates, plays a role in repairing DNA breaks. Stimulates the branch migration of RecA-mediated strand transfer reactions, allowing the 3' invading strand to extend heteroduplex DNA faster. Binds ssDNA in the presence of ADP but not other nucleotides, has ATPase activity that is stimulated by ssDNA and various branched DNA structures, but inhibited by SSB. Does not have RecA's homology-searching function.</text>
</comment>
<keyword evidence="8 11" id="KW-0346">Stress response</keyword>
<dbReference type="Gene3D" id="3.30.230.10">
    <property type="match status" value="1"/>
</dbReference>
<dbReference type="PANTHER" id="PTHR32472">
    <property type="entry name" value="DNA REPAIR PROTEIN RADA"/>
    <property type="match status" value="1"/>
</dbReference>
<evidence type="ECO:0000256" key="12">
    <source>
        <dbReference type="NCBIfam" id="TIGR00416"/>
    </source>
</evidence>
<comment type="function">
    <text evidence="11">Plays a role in repairing double-strand DNA breaks, probably involving stabilizing or processing branched DNA or blocked replication forks.</text>
</comment>
<evidence type="ECO:0000256" key="10">
    <source>
        <dbReference type="ARBA" id="ARBA00023204"/>
    </source>
</evidence>
<dbReference type="KEGG" id="nabu:FZC36_01745"/>
<evidence type="ECO:0000313" key="16">
    <source>
        <dbReference type="Proteomes" id="UP000324924"/>
    </source>
</evidence>
<keyword evidence="3 11" id="KW-0227">DNA damage</keyword>
<evidence type="ECO:0000259" key="14">
    <source>
        <dbReference type="PROSITE" id="PS50162"/>
    </source>
</evidence>
<dbReference type="SUPFAM" id="SSF52540">
    <property type="entry name" value="P-loop containing nucleoside triphosphate hydrolases"/>
    <property type="match status" value="1"/>
</dbReference>
<name>A0A5C0UIB4_9PROT</name>
<dbReference type="Pfam" id="PF13541">
    <property type="entry name" value="ChlI"/>
    <property type="match status" value="1"/>
</dbReference>
<dbReference type="InterPro" id="IPR014721">
    <property type="entry name" value="Ribsml_uS5_D2-typ_fold_subgr"/>
</dbReference>
<dbReference type="PRINTS" id="PR01874">
    <property type="entry name" value="DNAREPAIRADA"/>
</dbReference>
<evidence type="ECO:0000256" key="9">
    <source>
        <dbReference type="ARBA" id="ARBA00023125"/>
    </source>
</evidence>
<dbReference type="InterPro" id="IPR004504">
    <property type="entry name" value="DNA_repair_RadA"/>
</dbReference>
<sequence>MSKTPKFTCASCGTNYSKWQGKCDSCNTWNSVMENIVRKSSIKPLELKVLSDEADEVIRFKTNISEFDHVCGGGLVAGSVTLVGGDPGIGKSTMLLQISGSFPGKVVYVSGEESLNQIKVRADRLNINLENMECAYGTNVDQIIETLNDAKPSLAMIDSVQTLYDPFSDTTPGSIAQVRICGNKLIQWAKDKNIPILIVSHVNKDGMIAGPKVLEHMVDTVLYFEGNNSMRIIRAIKNRFGSTNSMGIFEMRDKGLIPIVDASKSFLKNRSLTYGSCIFPAVEGNRPLLVEVQALVSNSYLQNPRRAVVGWDVQRLAMICAVLENHCKVPLSGKDIYLNIVGGIKVFEPSSDLSVAIVLMSAWYMIPVPQDHFVFGEIGLSGEIRPVSQVDQRLGEGEKLGFKSACIPDKSEVTSSKMDLIQFKHVQEVQQWLRSKAKD</sequence>
<dbReference type="HAMAP" id="MF_01498">
    <property type="entry name" value="RadA_bact"/>
    <property type="match status" value="1"/>
</dbReference>
<dbReference type="InterPro" id="IPR003593">
    <property type="entry name" value="AAA+_ATPase"/>
</dbReference>
<evidence type="ECO:0000256" key="8">
    <source>
        <dbReference type="ARBA" id="ARBA00023016"/>
    </source>
</evidence>